<dbReference type="EMBL" id="PYDT01000010">
    <property type="protein sequence ID" value="THU46573.1"/>
    <property type="molecule type" value="Genomic_DNA"/>
</dbReference>
<reference evidence="2 3" key="1">
    <citation type="journal article" date="2019" name="Nat. Plants">
        <title>Genome sequencing of Musa balbisiana reveals subgenome evolution and function divergence in polyploid bananas.</title>
        <authorList>
            <person name="Yao X."/>
        </authorList>
    </citation>
    <scope>NUCLEOTIDE SEQUENCE [LARGE SCALE GENOMIC DNA]</scope>
    <source>
        <strain evidence="3">cv. DH-PKW</strain>
        <tissue evidence="2">Leaves</tissue>
    </source>
</reference>
<dbReference type="STRING" id="52838.A0A4S8IEG0"/>
<keyword evidence="3" id="KW-1185">Reference proteome</keyword>
<evidence type="ECO:0000313" key="2">
    <source>
        <dbReference type="EMBL" id="THU46573.1"/>
    </source>
</evidence>
<dbReference type="SUPFAM" id="SSF81383">
    <property type="entry name" value="F-box domain"/>
    <property type="match status" value="1"/>
</dbReference>
<dbReference type="PANTHER" id="PTHR31672:SF13">
    <property type="entry name" value="F-BOX PROTEIN CPR30-LIKE"/>
    <property type="match status" value="1"/>
</dbReference>
<feature type="domain" description="F-box" evidence="1">
    <location>
        <begin position="35"/>
        <end position="75"/>
    </location>
</feature>
<dbReference type="Pfam" id="PF00646">
    <property type="entry name" value="F-box"/>
    <property type="match status" value="1"/>
</dbReference>
<dbReference type="AlphaFoldDB" id="A0A4S8IEG0"/>
<sequence length="410" mass="46515">MGSIFLLSLFQGCSRKPRSSALVADDALSEVALYLDDDILPVVFSYLPAKAFFRLQLVSKLFHQLSTDPRFLLEQACHNKSASGFFYRDGCGPYGFLLIDPYAGIPASFPDYFSYSDEVLASAGGLVFYQRKRYWDDEHGSLCVCNPARRTWRTLPSPPSQKFGKETRVSVAVKFVYDGDDMAEDYKLICLTEATDCLLFQHCGVYDSAANAWTTDEEIDFGPRELEYDHPVVCGETVYWASDCISYVRIPDPYVVAFDTTTKRTEIIPVPKGAVIDSDEDTIKVGMWDERLPCLIHYSVNAATFTLWMLRRKNEGSPQWVKSHEISSIPHVRSFVLSHGSTGMLLVYSDGYNAYSYSFKDGESQQIGSSYRFFSKFIPYANTLRPCGKQEVFLEDLRRPLRPSLLPWVF</sequence>
<proteinExistence type="predicted"/>
<name>A0A4S8IEG0_MUSBA</name>
<accession>A0A4S8IEG0</accession>
<dbReference type="InterPro" id="IPR017451">
    <property type="entry name" value="F-box-assoc_interact_dom"/>
</dbReference>
<organism evidence="2 3">
    <name type="scientific">Musa balbisiana</name>
    <name type="common">Banana</name>
    <dbReference type="NCBI Taxonomy" id="52838"/>
    <lineage>
        <taxon>Eukaryota</taxon>
        <taxon>Viridiplantae</taxon>
        <taxon>Streptophyta</taxon>
        <taxon>Embryophyta</taxon>
        <taxon>Tracheophyta</taxon>
        <taxon>Spermatophyta</taxon>
        <taxon>Magnoliopsida</taxon>
        <taxon>Liliopsida</taxon>
        <taxon>Zingiberales</taxon>
        <taxon>Musaceae</taxon>
        <taxon>Musa</taxon>
    </lineage>
</organism>
<evidence type="ECO:0000259" key="1">
    <source>
        <dbReference type="SMART" id="SM00256"/>
    </source>
</evidence>
<protein>
    <recommendedName>
        <fullName evidence="1">F-box domain-containing protein</fullName>
    </recommendedName>
</protein>
<dbReference type="InterPro" id="IPR036047">
    <property type="entry name" value="F-box-like_dom_sf"/>
</dbReference>
<comment type="caution">
    <text evidence="2">The sequence shown here is derived from an EMBL/GenBank/DDBJ whole genome shotgun (WGS) entry which is preliminary data.</text>
</comment>
<dbReference type="InterPro" id="IPR050796">
    <property type="entry name" value="SCF_F-box_component"/>
</dbReference>
<dbReference type="Pfam" id="PF07734">
    <property type="entry name" value="FBA_1"/>
    <property type="match status" value="1"/>
</dbReference>
<dbReference type="NCBIfam" id="TIGR01640">
    <property type="entry name" value="F_box_assoc_1"/>
    <property type="match status" value="1"/>
</dbReference>
<dbReference type="PANTHER" id="PTHR31672">
    <property type="entry name" value="BNACNNG10540D PROTEIN"/>
    <property type="match status" value="1"/>
</dbReference>
<dbReference type="SMART" id="SM00256">
    <property type="entry name" value="FBOX"/>
    <property type="match status" value="1"/>
</dbReference>
<dbReference type="Proteomes" id="UP000317650">
    <property type="component" value="Chromosome 9"/>
</dbReference>
<dbReference type="InterPro" id="IPR006527">
    <property type="entry name" value="F-box-assoc_dom_typ1"/>
</dbReference>
<gene>
    <name evidence="2" type="ORF">C4D60_Mb09t06360</name>
</gene>
<dbReference type="InterPro" id="IPR001810">
    <property type="entry name" value="F-box_dom"/>
</dbReference>
<evidence type="ECO:0000313" key="3">
    <source>
        <dbReference type="Proteomes" id="UP000317650"/>
    </source>
</evidence>